<evidence type="ECO:0000259" key="3">
    <source>
        <dbReference type="Pfam" id="PF25276"/>
    </source>
</evidence>
<protein>
    <submittedName>
        <fullName evidence="4">Uncharacterized protein</fullName>
    </submittedName>
</protein>
<comment type="subunit">
    <text evidence="1">Homodimer.</text>
</comment>
<evidence type="ECO:0000259" key="2">
    <source>
        <dbReference type="Pfam" id="PF08241"/>
    </source>
</evidence>
<dbReference type="PANTHER" id="PTHR47291">
    <property type="entry name" value="PEPTIDE UPSTREAM PROTEIN"/>
    <property type="match status" value="1"/>
</dbReference>
<organism evidence="4 5">
    <name type="scientific">Coffea canephora</name>
    <name type="common">Robusta coffee</name>
    <dbReference type="NCBI Taxonomy" id="49390"/>
    <lineage>
        <taxon>Eukaryota</taxon>
        <taxon>Viridiplantae</taxon>
        <taxon>Streptophyta</taxon>
        <taxon>Embryophyta</taxon>
        <taxon>Tracheophyta</taxon>
        <taxon>Spermatophyta</taxon>
        <taxon>Magnoliopsida</taxon>
        <taxon>eudicotyledons</taxon>
        <taxon>Gunneridae</taxon>
        <taxon>Pentapetalae</taxon>
        <taxon>asterids</taxon>
        <taxon>lamiids</taxon>
        <taxon>Gentianales</taxon>
        <taxon>Rubiaceae</taxon>
        <taxon>Ixoroideae</taxon>
        <taxon>Gardenieae complex</taxon>
        <taxon>Bertiereae - Coffeeae clade</taxon>
        <taxon>Coffeeae</taxon>
        <taxon>Coffea</taxon>
    </lineage>
</organism>
<dbReference type="SUPFAM" id="SSF53335">
    <property type="entry name" value="S-adenosyl-L-methionine-dependent methyltransferases"/>
    <property type="match status" value="1"/>
</dbReference>
<dbReference type="AlphaFoldDB" id="A0A068UFS5"/>
<dbReference type="GO" id="GO:0009820">
    <property type="term" value="P:alkaloid metabolic process"/>
    <property type="evidence" value="ECO:0007669"/>
    <property type="project" value="UniProtKB-KW"/>
</dbReference>
<dbReference type="InterPro" id="IPR057192">
    <property type="entry name" value="DUF7870"/>
</dbReference>
<dbReference type="Pfam" id="PF08241">
    <property type="entry name" value="Methyltransf_11"/>
    <property type="match status" value="1"/>
</dbReference>
<dbReference type="InterPro" id="IPR029063">
    <property type="entry name" value="SAM-dependent_MTases_sf"/>
</dbReference>
<dbReference type="OMA" id="HYDDASF"/>
<keyword evidence="5" id="KW-1185">Reference proteome</keyword>
<dbReference type="InParanoid" id="A0A068UFS5"/>
<dbReference type="GO" id="GO:0008757">
    <property type="term" value="F:S-adenosylmethionine-dependent methyltransferase activity"/>
    <property type="evidence" value="ECO:0007669"/>
    <property type="project" value="InterPro"/>
</dbReference>
<accession>A0A068UFS5</accession>
<name>A0A068UFS5_COFCA</name>
<proteinExistence type="predicted"/>
<gene>
    <name evidence="4" type="ORF">GSCOC_T00024241001</name>
</gene>
<dbReference type="EMBL" id="HG739108">
    <property type="protein sequence ID" value="CDP07122.1"/>
    <property type="molecule type" value="Genomic_DNA"/>
</dbReference>
<dbReference type="Pfam" id="PF25276">
    <property type="entry name" value="DUF7870"/>
    <property type="match status" value="1"/>
</dbReference>
<dbReference type="STRING" id="49390.A0A068UFS5"/>
<evidence type="ECO:0000313" key="5">
    <source>
        <dbReference type="Proteomes" id="UP000295252"/>
    </source>
</evidence>
<evidence type="ECO:0000313" key="4">
    <source>
        <dbReference type="EMBL" id="CDP07122.1"/>
    </source>
</evidence>
<feature type="domain" description="Methyltransferase type 11" evidence="2">
    <location>
        <begin position="154"/>
        <end position="194"/>
    </location>
</feature>
<dbReference type="GO" id="GO:0005737">
    <property type="term" value="C:cytoplasm"/>
    <property type="evidence" value="ECO:0007669"/>
    <property type="project" value="UniProtKB-ARBA"/>
</dbReference>
<dbReference type="OrthoDB" id="1076011at2759"/>
<dbReference type="Gramene" id="CDP07122">
    <property type="protein sequence ID" value="CDP07122"/>
    <property type="gene ID" value="GSCOC_T00024241001"/>
</dbReference>
<dbReference type="FunCoup" id="A0A068UFS5">
    <property type="interactions" value="494"/>
</dbReference>
<feature type="domain" description="DUF7870" evidence="3">
    <location>
        <begin position="382"/>
        <end position="464"/>
    </location>
</feature>
<evidence type="ECO:0000256" key="1">
    <source>
        <dbReference type="ARBA" id="ARBA00011738"/>
    </source>
</evidence>
<dbReference type="PANTHER" id="PTHR47291:SF1">
    <property type="entry name" value="PEPTIDE UPSTREAM PROTEIN"/>
    <property type="match status" value="1"/>
</dbReference>
<dbReference type="Gene3D" id="3.40.50.150">
    <property type="entry name" value="Vaccinia Virus protein VP39"/>
    <property type="match status" value="1"/>
</dbReference>
<dbReference type="Proteomes" id="UP000295252">
    <property type="component" value="Chromosome I"/>
</dbReference>
<dbReference type="InterPro" id="IPR013216">
    <property type="entry name" value="Methyltransf_11"/>
</dbReference>
<reference evidence="5" key="1">
    <citation type="journal article" date="2014" name="Science">
        <title>The coffee genome provides insight into the convergent evolution of caffeine biosynthesis.</title>
        <authorList>
            <person name="Denoeud F."/>
            <person name="Carretero-Paulet L."/>
            <person name="Dereeper A."/>
            <person name="Droc G."/>
            <person name="Guyot R."/>
            <person name="Pietrella M."/>
            <person name="Zheng C."/>
            <person name="Alberti A."/>
            <person name="Anthony F."/>
            <person name="Aprea G."/>
            <person name="Aury J.M."/>
            <person name="Bento P."/>
            <person name="Bernard M."/>
            <person name="Bocs S."/>
            <person name="Campa C."/>
            <person name="Cenci A."/>
            <person name="Combes M.C."/>
            <person name="Crouzillat D."/>
            <person name="Da Silva C."/>
            <person name="Daddiego L."/>
            <person name="De Bellis F."/>
            <person name="Dussert S."/>
            <person name="Garsmeur O."/>
            <person name="Gayraud T."/>
            <person name="Guignon V."/>
            <person name="Jahn K."/>
            <person name="Jamilloux V."/>
            <person name="Joet T."/>
            <person name="Labadie K."/>
            <person name="Lan T."/>
            <person name="Leclercq J."/>
            <person name="Lepelley M."/>
            <person name="Leroy T."/>
            <person name="Li L.T."/>
            <person name="Librado P."/>
            <person name="Lopez L."/>
            <person name="Munoz A."/>
            <person name="Noel B."/>
            <person name="Pallavicini A."/>
            <person name="Perrotta G."/>
            <person name="Poncet V."/>
            <person name="Pot D."/>
            <person name="Priyono X."/>
            <person name="Rigoreau M."/>
            <person name="Rouard M."/>
            <person name="Rozas J."/>
            <person name="Tranchant-Dubreuil C."/>
            <person name="VanBuren R."/>
            <person name="Zhang Q."/>
            <person name="Andrade A.C."/>
            <person name="Argout X."/>
            <person name="Bertrand B."/>
            <person name="de Kochko A."/>
            <person name="Graziosi G."/>
            <person name="Henry R.J."/>
            <person name="Jayarama X."/>
            <person name="Ming R."/>
            <person name="Nagai C."/>
            <person name="Rounsley S."/>
            <person name="Sankoff D."/>
            <person name="Giuliano G."/>
            <person name="Albert V.A."/>
            <person name="Wincker P."/>
            <person name="Lashermes P."/>
        </authorList>
    </citation>
    <scope>NUCLEOTIDE SEQUENCE [LARGE SCALE GENOMIC DNA]</scope>
    <source>
        <strain evidence="5">cv. DH200-94</strain>
    </source>
</reference>
<sequence>MDLTVLKWQMLRGTLMKRMFVKAFALGSALLVLSIIQMTHDARKMEPILLNLDACPLNFGSSEYYNFSEFSNPLSVFRFSLYGGFRMLSKETENLANNVFKELMGKNLLDPNSKTLCVGEGSASAVSALRELGFRHAVAVGSHPSFSLLKRRFVCELDFADNSFDFLFSRALDGVSVPALLVLEIERVLRPGGIGAMLVGAHDFYSGSLIRSATPVSLYLKSSDIIHVCGVGSNALVIFKKRFENAAFFEQFQLPNECPAITNNKPFMKFIEPLTDEKSLRTKREVSYLPKFLNTSTRNRLIHINVGADESTNLSIYELFKPYSSFGKRAFSVFLMDHNTSVLSSHIKTPGITFIYHPGLAGENAAPELDSDEYLSAPMDIEGFDFARWFNETVEDDDFVVLRINTRTLKLNILGELFKTGVICRVDELFLQCSESLDCKGAICEDCMSLFRSLRNSGVFVHQWLGD</sequence>
<dbReference type="PhylomeDB" id="A0A068UFS5"/>